<dbReference type="PROSITE" id="PS50011">
    <property type="entry name" value="PROTEIN_KINASE_DOM"/>
    <property type="match status" value="1"/>
</dbReference>
<proteinExistence type="predicted"/>
<evidence type="ECO:0000259" key="9">
    <source>
        <dbReference type="PROSITE" id="PS50011"/>
    </source>
</evidence>
<comment type="catalytic activity">
    <reaction evidence="8">
        <text>L-seryl-[protein] + ATP = O-phospho-L-seryl-[protein] + ADP + H(+)</text>
        <dbReference type="Rhea" id="RHEA:17989"/>
        <dbReference type="Rhea" id="RHEA-COMP:9863"/>
        <dbReference type="Rhea" id="RHEA-COMP:11604"/>
        <dbReference type="ChEBI" id="CHEBI:15378"/>
        <dbReference type="ChEBI" id="CHEBI:29999"/>
        <dbReference type="ChEBI" id="CHEBI:30616"/>
        <dbReference type="ChEBI" id="CHEBI:83421"/>
        <dbReference type="ChEBI" id="CHEBI:456216"/>
        <dbReference type="EC" id="2.7.11.1"/>
    </reaction>
</comment>
<dbReference type="Gene3D" id="1.10.510.10">
    <property type="entry name" value="Transferase(Phosphotransferase) domain 1"/>
    <property type="match status" value="1"/>
</dbReference>
<evidence type="ECO:0000256" key="3">
    <source>
        <dbReference type="ARBA" id="ARBA00022679"/>
    </source>
</evidence>
<evidence type="ECO:0000256" key="4">
    <source>
        <dbReference type="ARBA" id="ARBA00022741"/>
    </source>
</evidence>
<keyword evidence="4" id="KW-0547">Nucleotide-binding</keyword>
<reference evidence="10" key="1">
    <citation type="submission" date="2022-08" db="EMBL/GenBank/DDBJ databases">
        <authorList>
            <consortium name="DOE Joint Genome Institute"/>
            <person name="Min B."/>
            <person name="Riley R."/>
            <person name="Sierra-Patev S."/>
            <person name="Naranjo-Ortiz M."/>
            <person name="Looney B."/>
            <person name="Konkel Z."/>
            <person name="Slot J.C."/>
            <person name="Sakamoto Y."/>
            <person name="Steenwyk J.L."/>
            <person name="Rokas A."/>
            <person name="Carro J."/>
            <person name="Camarero S."/>
            <person name="Ferreira P."/>
            <person name="Molpeceres G."/>
            <person name="Ruiz-Duenas F.J."/>
            <person name="Serrano A."/>
            <person name="Henrissat B."/>
            <person name="Drula E."/>
            <person name="Hughes K.W."/>
            <person name="Mata J.L."/>
            <person name="Ishikawa N.K."/>
            <person name="Vargas-Isla R."/>
            <person name="Ushijima S."/>
            <person name="Smith C.A."/>
            <person name="Ahrendt S."/>
            <person name="Andreopoulos W."/>
            <person name="He G."/>
            <person name="Labutti K."/>
            <person name="Lipzen A."/>
            <person name="Ng V."/>
            <person name="Sandor L."/>
            <person name="Barry K."/>
            <person name="Martinez A.T."/>
            <person name="Xiao Y."/>
            <person name="Gibbons J.G."/>
            <person name="Terashima K."/>
            <person name="Hibbett D.S."/>
            <person name="Grigoriev I.V."/>
        </authorList>
    </citation>
    <scope>NUCLEOTIDE SEQUENCE</scope>
    <source>
        <strain evidence="10">TFB10827</strain>
    </source>
</reference>
<evidence type="ECO:0000313" key="11">
    <source>
        <dbReference type="Proteomes" id="UP001163828"/>
    </source>
</evidence>
<dbReference type="InterPro" id="IPR000719">
    <property type="entry name" value="Prot_kinase_dom"/>
</dbReference>
<dbReference type="Proteomes" id="UP001163828">
    <property type="component" value="Unassembled WGS sequence"/>
</dbReference>
<keyword evidence="3" id="KW-0808">Transferase</keyword>
<evidence type="ECO:0000313" key="10">
    <source>
        <dbReference type="EMBL" id="KAJ4001983.1"/>
    </source>
</evidence>
<keyword evidence="11" id="KW-1185">Reference proteome</keyword>
<comment type="caution">
    <text evidence="10">The sequence shown here is derived from an EMBL/GenBank/DDBJ whole genome shotgun (WGS) entry which is preliminary data.</text>
</comment>
<dbReference type="EMBL" id="MU790505">
    <property type="protein sequence ID" value="KAJ4001983.1"/>
    <property type="molecule type" value="Genomic_DNA"/>
</dbReference>
<evidence type="ECO:0000256" key="5">
    <source>
        <dbReference type="ARBA" id="ARBA00022777"/>
    </source>
</evidence>
<dbReference type="Pfam" id="PF00069">
    <property type="entry name" value="Pkinase"/>
    <property type="match status" value="1"/>
</dbReference>
<evidence type="ECO:0000256" key="8">
    <source>
        <dbReference type="ARBA" id="ARBA00048679"/>
    </source>
</evidence>
<evidence type="ECO:0000256" key="2">
    <source>
        <dbReference type="ARBA" id="ARBA00022527"/>
    </source>
</evidence>
<dbReference type="InterPro" id="IPR011009">
    <property type="entry name" value="Kinase-like_dom_sf"/>
</dbReference>
<dbReference type="EC" id="2.7.11.1" evidence="1"/>
<keyword evidence="6" id="KW-0067">ATP-binding</keyword>
<organism evidence="10 11">
    <name type="scientific">Lentinula boryana</name>
    <dbReference type="NCBI Taxonomy" id="40481"/>
    <lineage>
        <taxon>Eukaryota</taxon>
        <taxon>Fungi</taxon>
        <taxon>Dikarya</taxon>
        <taxon>Basidiomycota</taxon>
        <taxon>Agaricomycotina</taxon>
        <taxon>Agaricomycetes</taxon>
        <taxon>Agaricomycetidae</taxon>
        <taxon>Agaricales</taxon>
        <taxon>Marasmiineae</taxon>
        <taxon>Omphalotaceae</taxon>
        <taxon>Lentinula</taxon>
    </lineage>
</organism>
<dbReference type="SMART" id="SM00220">
    <property type="entry name" value="S_TKc"/>
    <property type="match status" value="1"/>
</dbReference>
<evidence type="ECO:0000256" key="7">
    <source>
        <dbReference type="ARBA" id="ARBA00047899"/>
    </source>
</evidence>
<comment type="catalytic activity">
    <reaction evidence="7">
        <text>L-threonyl-[protein] + ATP = O-phospho-L-threonyl-[protein] + ADP + H(+)</text>
        <dbReference type="Rhea" id="RHEA:46608"/>
        <dbReference type="Rhea" id="RHEA-COMP:11060"/>
        <dbReference type="Rhea" id="RHEA-COMP:11605"/>
        <dbReference type="ChEBI" id="CHEBI:15378"/>
        <dbReference type="ChEBI" id="CHEBI:30013"/>
        <dbReference type="ChEBI" id="CHEBI:30616"/>
        <dbReference type="ChEBI" id="CHEBI:61977"/>
        <dbReference type="ChEBI" id="CHEBI:456216"/>
        <dbReference type="EC" id="2.7.11.1"/>
    </reaction>
</comment>
<evidence type="ECO:0000256" key="6">
    <source>
        <dbReference type="ARBA" id="ARBA00022840"/>
    </source>
</evidence>
<feature type="domain" description="Protein kinase" evidence="9">
    <location>
        <begin position="1"/>
        <end position="338"/>
    </location>
</feature>
<dbReference type="SUPFAM" id="SSF56112">
    <property type="entry name" value="Protein kinase-like (PK-like)"/>
    <property type="match status" value="1"/>
</dbReference>
<name>A0ABQ8QUC1_9AGAR</name>
<accession>A0ABQ8QUC1</accession>
<protein>
    <recommendedName>
        <fullName evidence="1">non-specific serine/threonine protein kinase</fullName>
        <ecNumber evidence="1">2.7.11.1</ecNumber>
    </recommendedName>
</protein>
<gene>
    <name evidence="10" type="ORF">F5050DRAFT_1005285</name>
</gene>
<dbReference type="PANTHER" id="PTHR47634:SF9">
    <property type="entry name" value="PROTEIN KINASE DOMAIN-CONTAINING PROTEIN-RELATED"/>
    <property type="match status" value="1"/>
</dbReference>
<sequence>MSPTSKIISRKLKKLLKTFLGGISTKHRQKIQSAIGGGGRLEPIFFRPEAYIPDHVWDSQNPGERYASVGDLCAHIGNQLPIYLVKQIARDVLRGLANMHETRGKAHGDLSQDCILISPKDMKMLISQFYYPDVQSQHSMLHSSEISHTTELHPIHLNVDTEVVSTAISFSPSSSEPLVFRVCYPEIDRLRHDLFCDSFGMRSPEALLGAPQDTSADMWTLGCILYELIAGESLFDPFFQTVELGLTPEESHLIQIIEVCGLFPKDVAKSGKNSCKWFYDDGSLRLETTYYPVTLKNILCSRIEQSEVAHTADLLNSMLKLRPLERAQAADLLNHPWFHDLY</sequence>
<keyword evidence="5" id="KW-0418">Kinase</keyword>
<keyword evidence="2" id="KW-0723">Serine/threonine-protein kinase</keyword>
<dbReference type="InterPro" id="IPR051334">
    <property type="entry name" value="SRPK"/>
</dbReference>
<evidence type="ECO:0000256" key="1">
    <source>
        <dbReference type="ARBA" id="ARBA00012513"/>
    </source>
</evidence>
<dbReference type="PANTHER" id="PTHR47634">
    <property type="entry name" value="PROTEIN KINASE DOMAIN-CONTAINING PROTEIN-RELATED"/>
    <property type="match status" value="1"/>
</dbReference>